<dbReference type="SMART" id="SM00044">
    <property type="entry name" value="CYCc"/>
    <property type="match status" value="1"/>
</dbReference>
<dbReference type="GO" id="GO:0004016">
    <property type="term" value="F:adenylate cyclase activity"/>
    <property type="evidence" value="ECO:0007669"/>
    <property type="project" value="UniProtKB-EC"/>
</dbReference>
<protein>
    <submittedName>
        <fullName evidence="2">Adenylate cyclase 1</fullName>
        <ecNumber evidence="2">4.6.1.1</ecNumber>
    </submittedName>
</protein>
<dbReference type="Proteomes" id="UP000051326">
    <property type="component" value="Unassembled WGS sequence"/>
</dbReference>
<accession>A0A0P1H5A3</accession>
<dbReference type="AlphaFoldDB" id="A0A0P1H5A3"/>
<dbReference type="Pfam" id="PF00211">
    <property type="entry name" value="Guanylate_cyc"/>
    <property type="match status" value="1"/>
</dbReference>
<dbReference type="GO" id="GO:0006171">
    <property type="term" value="P:cAMP biosynthetic process"/>
    <property type="evidence" value="ECO:0007669"/>
    <property type="project" value="TreeGrafter"/>
</dbReference>
<dbReference type="STRING" id="1396826.PHA8399_00176"/>
<evidence type="ECO:0000313" key="2">
    <source>
        <dbReference type="EMBL" id="CUH98069.1"/>
    </source>
</evidence>
<feature type="domain" description="Guanylate cyclase" evidence="1">
    <location>
        <begin position="222"/>
        <end position="348"/>
    </location>
</feature>
<proteinExistence type="predicted"/>
<dbReference type="PROSITE" id="PS50125">
    <property type="entry name" value="GUANYLATE_CYCLASE_2"/>
    <property type="match status" value="1"/>
</dbReference>
<dbReference type="InterPro" id="IPR029787">
    <property type="entry name" value="Nucleotide_cyclase"/>
</dbReference>
<dbReference type="InterPro" id="IPR001054">
    <property type="entry name" value="A/G_cyclase"/>
</dbReference>
<keyword evidence="2" id="KW-0456">Lyase</keyword>
<dbReference type="RefSeq" id="WP_058284322.1">
    <property type="nucleotide sequence ID" value="NZ_CYSR01000002.1"/>
</dbReference>
<dbReference type="EMBL" id="CYSR01000002">
    <property type="protein sequence ID" value="CUH98069.1"/>
    <property type="molecule type" value="Genomic_DNA"/>
</dbReference>
<dbReference type="PANTHER" id="PTHR43081">
    <property type="entry name" value="ADENYLATE CYCLASE, TERMINAL-DIFFERENTIATION SPECIFIC-RELATED"/>
    <property type="match status" value="1"/>
</dbReference>
<dbReference type="PANTHER" id="PTHR43081:SF11">
    <property type="entry name" value="BLR2264 PROTEIN"/>
    <property type="match status" value="1"/>
</dbReference>
<name>A0A0P1H5A3_9RHOB</name>
<organism evidence="2 3">
    <name type="scientific">Leisingera aquaemixtae</name>
    <dbReference type="NCBI Taxonomy" id="1396826"/>
    <lineage>
        <taxon>Bacteria</taxon>
        <taxon>Pseudomonadati</taxon>
        <taxon>Pseudomonadota</taxon>
        <taxon>Alphaproteobacteria</taxon>
        <taxon>Rhodobacterales</taxon>
        <taxon>Roseobacteraceae</taxon>
        <taxon>Leisingera</taxon>
    </lineage>
</organism>
<dbReference type="InterPro" id="IPR029016">
    <property type="entry name" value="GAF-like_dom_sf"/>
</dbReference>
<dbReference type="Gene3D" id="3.30.70.1230">
    <property type="entry name" value="Nucleotide cyclase"/>
    <property type="match status" value="1"/>
</dbReference>
<dbReference type="InterPro" id="IPR050697">
    <property type="entry name" value="Adenylyl/Guanylyl_Cyclase_3/4"/>
</dbReference>
<dbReference type="EC" id="4.6.1.1" evidence="2"/>
<dbReference type="GO" id="GO:0035556">
    <property type="term" value="P:intracellular signal transduction"/>
    <property type="evidence" value="ECO:0007669"/>
    <property type="project" value="InterPro"/>
</dbReference>
<dbReference type="SUPFAM" id="SSF55073">
    <property type="entry name" value="Nucleotide cyclase"/>
    <property type="match status" value="1"/>
</dbReference>
<gene>
    <name evidence="2" type="primary">cyaA_1</name>
    <name evidence="2" type="ORF">PHA8399_00176</name>
</gene>
<sequence length="396" mass="42431">MTQTPDPLLQLPPERLQDALRLISFALEEGRSSKDPEQLLAKVCGLIRAAGVPLQRAASIVQLLHAEAVASARFWEHGQGTRSELFPFNEDSGEGYARSPAADVHSTGDWVILWLPDTPDGRYGIVPDLKAEGYTHYIMAPVFMAIGTAGIFSFATRAAEGFSSEDIRFLRAVFPALAASQEVLSTARTLQEVLRIYVGEEPQRRILSGDVHRGEVMRIRSAILFADMRGFTGLTAGMSAEQATGLLNAYYDCIVPPVEAAGGEVLKLIGDGILAIFRAEEDEARTCARALAAARDGLARVSARLDSPPFEVGIALHIGEVAFGNVGSGMRLDYTVIGRDVNLAARVAELCGAKDEPLLVSSGFLQRAGLQGRSLGAQSLKGLQAPEEVFAVSLSP</sequence>
<evidence type="ECO:0000259" key="1">
    <source>
        <dbReference type="PROSITE" id="PS50125"/>
    </source>
</evidence>
<dbReference type="CDD" id="cd07302">
    <property type="entry name" value="CHD"/>
    <property type="match status" value="1"/>
</dbReference>
<dbReference type="Gene3D" id="3.30.450.40">
    <property type="match status" value="1"/>
</dbReference>
<evidence type="ECO:0000313" key="3">
    <source>
        <dbReference type="Proteomes" id="UP000051326"/>
    </source>
</evidence>
<reference evidence="2 3" key="1">
    <citation type="submission" date="2015-09" db="EMBL/GenBank/DDBJ databases">
        <authorList>
            <consortium name="Swine Surveillance"/>
        </authorList>
    </citation>
    <scope>NUCLEOTIDE SEQUENCE [LARGE SCALE GENOMIC DNA]</scope>
    <source>
        <strain evidence="2 3">CECT 8399</strain>
    </source>
</reference>